<reference evidence="2" key="1">
    <citation type="submission" date="2023-10" db="EMBL/GenBank/DDBJ databases">
        <authorList>
            <person name="Chen Y."/>
            <person name="Shah S."/>
            <person name="Dougan E. K."/>
            <person name="Thang M."/>
            <person name="Chan C."/>
        </authorList>
    </citation>
    <scope>NUCLEOTIDE SEQUENCE [LARGE SCALE GENOMIC DNA]</scope>
</reference>
<comment type="caution">
    <text evidence="2">The sequence shown here is derived from an EMBL/GenBank/DDBJ whole genome shotgun (WGS) entry which is preliminary data.</text>
</comment>
<evidence type="ECO:0000313" key="2">
    <source>
        <dbReference type="EMBL" id="CAK0900779.1"/>
    </source>
</evidence>
<protein>
    <submittedName>
        <fullName evidence="2">Uncharacterized protein</fullName>
    </submittedName>
</protein>
<dbReference type="EMBL" id="CAUYUJ010020837">
    <property type="protein sequence ID" value="CAK0900779.1"/>
    <property type="molecule type" value="Genomic_DNA"/>
</dbReference>
<proteinExistence type="predicted"/>
<name>A0ABN9XLN2_9DINO</name>
<feature type="region of interest" description="Disordered" evidence="1">
    <location>
        <begin position="1"/>
        <end position="30"/>
    </location>
</feature>
<organism evidence="2 3">
    <name type="scientific">Prorocentrum cordatum</name>
    <dbReference type="NCBI Taxonomy" id="2364126"/>
    <lineage>
        <taxon>Eukaryota</taxon>
        <taxon>Sar</taxon>
        <taxon>Alveolata</taxon>
        <taxon>Dinophyceae</taxon>
        <taxon>Prorocentrales</taxon>
        <taxon>Prorocentraceae</taxon>
        <taxon>Prorocentrum</taxon>
    </lineage>
</organism>
<gene>
    <name evidence="2" type="ORF">PCOR1329_LOCUS77985</name>
</gene>
<evidence type="ECO:0000313" key="3">
    <source>
        <dbReference type="Proteomes" id="UP001189429"/>
    </source>
</evidence>
<keyword evidence="3" id="KW-1185">Reference proteome</keyword>
<evidence type="ECO:0000256" key="1">
    <source>
        <dbReference type="SAM" id="MobiDB-lite"/>
    </source>
</evidence>
<feature type="compositionally biased region" description="Low complexity" evidence="1">
    <location>
        <begin position="12"/>
        <end position="28"/>
    </location>
</feature>
<sequence length="282" mass="31541">ADGRWSANDKTWGAGSAWAGASWSQGSWERPDMSNPDSRLGWGEYSLWRWLAGTRVAVSRRSDRVLKVLDLDWRKKFEDFPDTILASAVGPEVILKQLDILSGQRQDDEMRRTGRECLRGCQRRQGEFSSIYAARMGQVFYQPMLKILSGSAGECTELLRALPEMDMNLNEMLARGSGGKKTLLESEGARPSPTRVPRGDDEYCQSTSSLNSEHENHALTAIDQADLAELEAPTVLAELSADNKKSWKDDEDYEGRSKVGRRFSPTASALEIELSDEDIEDM</sequence>
<feature type="non-terminal residue" evidence="2">
    <location>
        <position position="1"/>
    </location>
</feature>
<accession>A0ABN9XLN2</accession>
<dbReference type="Proteomes" id="UP001189429">
    <property type="component" value="Unassembled WGS sequence"/>
</dbReference>
<feature type="region of interest" description="Disordered" evidence="1">
    <location>
        <begin position="177"/>
        <end position="212"/>
    </location>
</feature>
<feature type="region of interest" description="Disordered" evidence="1">
    <location>
        <begin position="241"/>
        <end position="262"/>
    </location>
</feature>